<gene>
    <name evidence="6" type="primary">LOC108051894</name>
    <name evidence="4" type="synonym">108051894</name>
</gene>
<evidence type="ECO:0000256" key="1">
    <source>
        <dbReference type="SAM" id="MobiDB-lite"/>
    </source>
</evidence>
<feature type="transmembrane region" description="Helical" evidence="2">
    <location>
        <begin position="134"/>
        <end position="155"/>
    </location>
</feature>
<reference evidence="6" key="2">
    <citation type="submission" date="2025-04" db="UniProtKB">
        <authorList>
            <consortium name="RefSeq"/>
        </authorList>
    </citation>
    <scope>IDENTIFICATION</scope>
</reference>
<keyword evidence="2" id="KW-0472">Membrane</keyword>
<feature type="compositionally biased region" description="Polar residues" evidence="1">
    <location>
        <begin position="90"/>
        <end position="114"/>
    </location>
</feature>
<dbReference type="Proteomes" id="UP001652680">
    <property type="component" value="Unassembled WGS sequence"/>
</dbReference>
<dbReference type="EnsemblMetazoa" id="XM_017134171.2">
    <property type="protein sequence ID" value="XP_016989660.1"/>
    <property type="gene ID" value="LOC108051894"/>
</dbReference>
<evidence type="ECO:0000256" key="2">
    <source>
        <dbReference type="SAM" id="Phobius"/>
    </source>
</evidence>
<keyword evidence="2" id="KW-0812">Transmembrane</keyword>
<feature type="chain" id="PRO_5028169858" evidence="3">
    <location>
        <begin position="22"/>
        <end position="181"/>
    </location>
</feature>
<sequence length="181" mass="19870">MLKFFIITVLSTSAFQIGVSGEDPHLCRKEVVVKYTETIPKSIDEYGSFSIYFSNLGIPAGNQTVTKTKMEVQEVCCPGYGKSADGQCVPSPTTEATSDTKAVDSSTLPQPNQKEPSDASRHSNQPTKNSHKPLIVGIVFGIVVLIIVIASVITWQIRKRRNVSNYEVEVKFNSEMQTALL</sequence>
<dbReference type="OrthoDB" id="7871219at2759"/>
<protein>
    <submittedName>
        <fullName evidence="6">Uncharacterized protein LOC108051894</fullName>
    </submittedName>
</protein>
<evidence type="ECO:0000256" key="3">
    <source>
        <dbReference type="SAM" id="SignalP"/>
    </source>
</evidence>
<dbReference type="GeneID" id="108051894"/>
<reference evidence="5" key="1">
    <citation type="journal article" date="2021" name="Elife">
        <title>Highly contiguous assemblies of 101 drosophilid genomes.</title>
        <authorList>
            <person name="Kim B.Y."/>
            <person name="Wang J.R."/>
            <person name="Miller D.E."/>
            <person name="Barmina O."/>
            <person name="Delaney E."/>
            <person name="Thompson A."/>
            <person name="Comeault A.A."/>
            <person name="Peede D."/>
            <person name="D'Agostino E.R."/>
            <person name="Pelaez J."/>
            <person name="Aguilar J.M."/>
            <person name="Haji D."/>
            <person name="Matsunaga T."/>
            <person name="Armstrong E.E."/>
            <person name="Zych M."/>
            <person name="Ogawa Y."/>
            <person name="Stamenkovic-Radak M."/>
            <person name="Jelic M."/>
            <person name="Veselinovic M.S."/>
            <person name="Tanaskovic M."/>
            <person name="Eric P."/>
            <person name="Gao J.J."/>
            <person name="Katoh T.K."/>
            <person name="Toda M.J."/>
            <person name="Watabe H."/>
            <person name="Watada M."/>
            <person name="Davis J.S."/>
            <person name="Moyle L.C."/>
            <person name="Manoli G."/>
            <person name="Bertolini E."/>
            <person name="Kostal V."/>
            <person name="Hawley R.S."/>
            <person name="Takahashi A."/>
            <person name="Jones C.D."/>
            <person name="Price D.K."/>
            <person name="Whiteman N."/>
            <person name="Kopp A."/>
            <person name="Matute D.R."/>
            <person name="Petrov D.A."/>
        </authorList>
    </citation>
    <scope>NUCLEOTIDE SEQUENCE [LARGE SCALE GENOMIC DNA]</scope>
</reference>
<feature type="region of interest" description="Disordered" evidence="1">
    <location>
        <begin position="83"/>
        <end position="128"/>
    </location>
</feature>
<reference evidence="4" key="3">
    <citation type="submission" date="2025-05" db="UniProtKB">
        <authorList>
            <consortium name="EnsemblMetazoa"/>
        </authorList>
    </citation>
    <scope>IDENTIFICATION</scope>
</reference>
<evidence type="ECO:0000313" key="4">
    <source>
        <dbReference type="EnsemblMetazoa" id="XP_016989660.1"/>
    </source>
</evidence>
<name>A0A6P4FGU6_DRORH</name>
<keyword evidence="3" id="KW-0732">Signal</keyword>
<feature type="signal peptide" evidence="3">
    <location>
        <begin position="1"/>
        <end position="21"/>
    </location>
</feature>
<dbReference type="RefSeq" id="XP_016989660.1">
    <property type="nucleotide sequence ID" value="XM_017134171.1"/>
</dbReference>
<dbReference type="AlphaFoldDB" id="A0A6P4FGU6"/>
<proteinExistence type="predicted"/>
<accession>A0A6P4FGU6</accession>
<keyword evidence="2" id="KW-1133">Transmembrane helix</keyword>
<evidence type="ECO:0000313" key="5">
    <source>
        <dbReference type="Proteomes" id="UP001652680"/>
    </source>
</evidence>
<organism evidence="6">
    <name type="scientific">Drosophila rhopaloa</name>
    <name type="common">Fruit fly</name>
    <dbReference type="NCBI Taxonomy" id="1041015"/>
    <lineage>
        <taxon>Eukaryota</taxon>
        <taxon>Metazoa</taxon>
        <taxon>Ecdysozoa</taxon>
        <taxon>Arthropoda</taxon>
        <taxon>Hexapoda</taxon>
        <taxon>Insecta</taxon>
        <taxon>Pterygota</taxon>
        <taxon>Neoptera</taxon>
        <taxon>Endopterygota</taxon>
        <taxon>Diptera</taxon>
        <taxon>Brachycera</taxon>
        <taxon>Muscomorpha</taxon>
        <taxon>Ephydroidea</taxon>
        <taxon>Drosophilidae</taxon>
        <taxon>Drosophila</taxon>
        <taxon>Sophophora</taxon>
    </lineage>
</organism>
<keyword evidence="5" id="KW-1185">Reference proteome</keyword>
<evidence type="ECO:0000313" key="6">
    <source>
        <dbReference type="RefSeq" id="XP_016989660.1"/>
    </source>
</evidence>